<proteinExistence type="predicted"/>
<sequence>MSKSGGHTGFFILPELLYEVFKHVERKAFLAQCCLVNKTCLSYARICLYEWIQVYTWHTGAKQRVWMILKTLANVPHLAFHVKVLELRDFPTHLSFDERVRIINLATQAISNCVNLRSCSWTRDGSLATRMIRELSTLKSLRELEINAKPGAFGAWVPEDLLGFRGLQSLTLIMPARSVVELLPTWSAENKVTLKSLVIICKSTPYLNDDILQSTISSLKSLRRLHLAGCIKVTEHSVGKLLADNHWLQSLALETCSPRFNMDEFALDCEAHKRLQFLTSISLTMPPSKESNQRRKWFSSVTLLLKHSPLESFQLYAGGGTDETISYEGLDHEAIKELIDSHASTLRRIAIQRLIVPLESIAYACEKCSQLEEVFAALCGVSRDALAQTLVAGKRLRNVHLTLMTDVAGEMRPLHLLTAQEICQHIARNCGDSLQLIGSQTRVWQVKRSFSDGQTTRTLGPYSGQQIPEQFLMMRA</sequence>
<dbReference type="Gene3D" id="3.80.10.10">
    <property type="entry name" value="Ribonuclease Inhibitor"/>
    <property type="match status" value="1"/>
</dbReference>
<accession>A0A0B7FFB3</accession>
<evidence type="ECO:0000313" key="1">
    <source>
        <dbReference type="EMBL" id="CEL54902.1"/>
    </source>
</evidence>
<dbReference type="SUPFAM" id="SSF52047">
    <property type="entry name" value="RNI-like"/>
    <property type="match status" value="1"/>
</dbReference>
<reference evidence="1 2" key="1">
    <citation type="submission" date="2014-11" db="EMBL/GenBank/DDBJ databases">
        <authorList>
            <person name="Wibberg Daniel"/>
        </authorList>
    </citation>
    <scope>NUCLEOTIDE SEQUENCE [LARGE SCALE GENOMIC DNA]</scope>
    <source>
        <strain evidence="1">Rhizoctonia solani AG1-IB 7/3/14</strain>
    </source>
</reference>
<evidence type="ECO:0000313" key="2">
    <source>
        <dbReference type="Proteomes" id="UP000059188"/>
    </source>
</evidence>
<dbReference type="EMBL" id="LN679118">
    <property type="protein sequence ID" value="CEL54902.1"/>
    <property type="molecule type" value="Genomic_DNA"/>
</dbReference>
<organism evidence="1 2">
    <name type="scientific">Thanatephorus cucumeris (strain AG1-IB / isolate 7/3/14)</name>
    <name type="common">Lettuce bottom rot fungus</name>
    <name type="synonym">Rhizoctonia solani</name>
    <dbReference type="NCBI Taxonomy" id="1108050"/>
    <lineage>
        <taxon>Eukaryota</taxon>
        <taxon>Fungi</taxon>
        <taxon>Dikarya</taxon>
        <taxon>Basidiomycota</taxon>
        <taxon>Agaricomycotina</taxon>
        <taxon>Agaricomycetes</taxon>
        <taxon>Cantharellales</taxon>
        <taxon>Ceratobasidiaceae</taxon>
        <taxon>Rhizoctonia</taxon>
        <taxon>Rhizoctonia solani AG-1</taxon>
    </lineage>
</organism>
<protein>
    <recommendedName>
        <fullName evidence="3">F-box domain-containing protein</fullName>
    </recommendedName>
</protein>
<name>A0A0B7FFB3_THACB</name>
<evidence type="ECO:0008006" key="3">
    <source>
        <dbReference type="Google" id="ProtNLM"/>
    </source>
</evidence>
<dbReference type="OrthoDB" id="2585512at2759"/>
<dbReference type="STRING" id="1108050.A0A0B7FFB3"/>
<dbReference type="Proteomes" id="UP000059188">
    <property type="component" value="Unassembled WGS sequence"/>
</dbReference>
<dbReference type="InterPro" id="IPR032675">
    <property type="entry name" value="LRR_dom_sf"/>
</dbReference>
<dbReference type="AlphaFoldDB" id="A0A0B7FFB3"/>
<gene>
    <name evidence="1" type="ORF">RSOLAG1IB_07394</name>
</gene>
<keyword evidence="2" id="KW-1185">Reference proteome</keyword>